<dbReference type="InterPro" id="IPR011009">
    <property type="entry name" value="Kinase-like_dom_sf"/>
</dbReference>
<reference evidence="2 3" key="1">
    <citation type="submission" date="2020-07" db="EMBL/GenBank/DDBJ databases">
        <title>Sequencing the genomes of 1000 actinobacteria strains.</title>
        <authorList>
            <person name="Klenk H.-P."/>
        </authorList>
    </citation>
    <scope>NUCLEOTIDE SEQUENCE [LARGE SCALE GENOMIC DNA]</scope>
    <source>
        <strain evidence="2 3">DSM 18448</strain>
    </source>
</reference>
<dbReference type="Pfam" id="PF01636">
    <property type="entry name" value="APH"/>
    <property type="match status" value="1"/>
</dbReference>
<dbReference type="GO" id="GO:0016301">
    <property type="term" value="F:kinase activity"/>
    <property type="evidence" value="ECO:0007669"/>
    <property type="project" value="UniProtKB-KW"/>
</dbReference>
<organism evidence="2 3">
    <name type="scientific">Actinopolymorpha rutila</name>
    <dbReference type="NCBI Taxonomy" id="446787"/>
    <lineage>
        <taxon>Bacteria</taxon>
        <taxon>Bacillati</taxon>
        <taxon>Actinomycetota</taxon>
        <taxon>Actinomycetes</taxon>
        <taxon>Propionibacteriales</taxon>
        <taxon>Actinopolymorphaceae</taxon>
        <taxon>Actinopolymorpha</taxon>
    </lineage>
</organism>
<gene>
    <name evidence="2" type="ORF">F4554_006109</name>
</gene>
<keyword evidence="2" id="KW-0418">Kinase</keyword>
<evidence type="ECO:0000313" key="3">
    <source>
        <dbReference type="Proteomes" id="UP000579605"/>
    </source>
</evidence>
<comment type="caution">
    <text evidence="2">The sequence shown here is derived from an EMBL/GenBank/DDBJ whole genome shotgun (WGS) entry which is preliminary data.</text>
</comment>
<dbReference type="AlphaFoldDB" id="A0A852ZK74"/>
<feature type="domain" description="Aminoglycoside phosphotransferase" evidence="1">
    <location>
        <begin position="30"/>
        <end position="245"/>
    </location>
</feature>
<evidence type="ECO:0000259" key="1">
    <source>
        <dbReference type="Pfam" id="PF01636"/>
    </source>
</evidence>
<sequence>MTEPTEDLVRASAEKALGETVVAANFVALNSNHLYRLETASGARYSLRVPRLRPTALSPFWQYMQDTFGLRYGSQLLSVDPILRAIDEDGLLEAPCPIAATTVGDRPAYIFTWVEGTSWEPDEFPDSGEVHERLGEYVARLHLRTHDKYGTLTEQAFDPVEFVARTNANLRHTISRFWTHRPDIGAWFERHATAMDPDVFTGHLAPIMPDISGNQFVYRDGTPAGVVDLDSYVVGPRELELAVVETCLTRPEDFRRGYESVLPLPRFEEFRAYCRFWMLVCEGGGDPDVDEFLTCRTYFA</sequence>
<dbReference type="InterPro" id="IPR002575">
    <property type="entry name" value="Aminoglycoside_PTrfase"/>
</dbReference>
<evidence type="ECO:0000313" key="2">
    <source>
        <dbReference type="EMBL" id="NYH93471.1"/>
    </source>
</evidence>
<keyword evidence="2" id="KW-0808">Transferase</keyword>
<name>A0A852ZK74_9ACTN</name>
<dbReference type="Proteomes" id="UP000579605">
    <property type="component" value="Unassembled WGS sequence"/>
</dbReference>
<proteinExistence type="predicted"/>
<dbReference type="SUPFAM" id="SSF56112">
    <property type="entry name" value="Protein kinase-like (PK-like)"/>
    <property type="match status" value="1"/>
</dbReference>
<accession>A0A852ZK74</accession>
<dbReference type="EMBL" id="JACBZH010000001">
    <property type="protein sequence ID" value="NYH93471.1"/>
    <property type="molecule type" value="Genomic_DNA"/>
</dbReference>
<keyword evidence="3" id="KW-1185">Reference proteome</keyword>
<protein>
    <submittedName>
        <fullName evidence="2">Ser/Thr protein kinase RdoA (MazF antagonist)</fullName>
    </submittedName>
</protein>
<dbReference type="RefSeq" id="WP_179790992.1">
    <property type="nucleotide sequence ID" value="NZ_BAAARR010000045.1"/>
</dbReference>